<dbReference type="AlphaFoldDB" id="A0A2U3DXL6"/>
<dbReference type="EMBL" id="JAWRVI010000080">
    <property type="protein sequence ID" value="KAK4078798.1"/>
    <property type="molecule type" value="Genomic_DNA"/>
</dbReference>
<dbReference type="EMBL" id="LCWV01000021">
    <property type="protein sequence ID" value="PWI67005.1"/>
    <property type="molecule type" value="Genomic_DNA"/>
</dbReference>
<evidence type="ECO:0000256" key="3">
    <source>
        <dbReference type="ARBA" id="ARBA00022475"/>
    </source>
</evidence>
<dbReference type="GO" id="GO:0017157">
    <property type="term" value="P:regulation of exocytosis"/>
    <property type="evidence" value="ECO:0007669"/>
    <property type="project" value="UniProtKB-ARBA"/>
</dbReference>
<reference evidence="12" key="3">
    <citation type="submission" date="2023-11" db="EMBL/GenBank/DDBJ databases">
        <authorList>
            <person name="Beijen E."/>
            <person name="Ohm R.A."/>
        </authorList>
    </citation>
    <scope>NUCLEOTIDE SEQUENCE</scope>
    <source>
        <strain evidence="12">CBS 150709</strain>
    </source>
</reference>
<gene>
    <name evidence="13" type="ORF">PCL_04511</name>
    <name evidence="12" type="ORF">Purlil1_11874</name>
</gene>
<dbReference type="GO" id="GO:0003924">
    <property type="term" value="F:GTPase activity"/>
    <property type="evidence" value="ECO:0007669"/>
    <property type="project" value="InterPro"/>
</dbReference>
<keyword evidence="15" id="KW-1185">Reference proteome</keyword>
<dbReference type="InterPro" id="IPR003578">
    <property type="entry name" value="Small_GTPase_Rho"/>
</dbReference>
<evidence type="ECO:0000256" key="10">
    <source>
        <dbReference type="ARBA" id="ARBA00067968"/>
    </source>
</evidence>
<evidence type="ECO:0000256" key="9">
    <source>
        <dbReference type="ARBA" id="ARBA00023289"/>
    </source>
</evidence>
<dbReference type="InterPro" id="IPR027417">
    <property type="entry name" value="P-loop_NTPase"/>
</dbReference>
<feature type="region of interest" description="Disordered" evidence="11">
    <location>
        <begin position="66"/>
        <end position="88"/>
    </location>
</feature>
<evidence type="ECO:0000256" key="11">
    <source>
        <dbReference type="SAM" id="MobiDB-lite"/>
    </source>
</evidence>
<evidence type="ECO:0000313" key="14">
    <source>
        <dbReference type="Proteomes" id="UP000245956"/>
    </source>
</evidence>
<evidence type="ECO:0000256" key="1">
    <source>
        <dbReference type="ARBA" id="ARBA00004193"/>
    </source>
</evidence>
<evidence type="ECO:0000313" key="13">
    <source>
        <dbReference type="EMBL" id="PWI67005.1"/>
    </source>
</evidence>
<comment type="caution">
    <text evidence="13">The sequence shown here is derived from an EMBL/GenBank/DDBJ whole genome shotgun (WGS) entry which is preliminary data.</text>
</comment>
<evidence type="ECO:0000256" key="6">
    <source>
        <dbReference type="ARBA" id="ARBA00023134"/>
    </source>
</evidence>
<dbReference type="SMART" id="SM00173">
    <property type="entry name" value="RAS"/>
    <property type="match status" value="1"/>
</dbReference>
<sequence length="431" mass="47075">MHAQVQVVSCLAVPVGIRPGVHCRAVTTQAQGTAHLAPGQLEAPRPQPAGLQAHVSGLLADGLDWPGPGTSRVQSSPAGSTPLGSAGQVPSSILDWIRRRSSSTSCISDSWLRFGLSFTHPTAHAFALSPRRAPAAAPRPIVLCRRDIHALVDLRPRLPPPPYCRSTGVRRRRRPYHRVHFRDFESRDPTTPRRIAAASGALLARGTYKRRGLPSTRSLHFARQPSRKLVLLGDGASGKTSLLNVFTRGYFPTVYEPTVFENYVHDIFVDNVHIELSLWDTAGQEEFDRLRSLSYDDTDLIMLCYSVESKDSLENVESKWVGEIADNCPGVKLVLVALKCDLREQGGEDDDANADAGGEGSNPAAADGQPREKGPTINYDQGLEVARRIGASRYLECSAMKNRGVNEAFTEAARVALSVKKEREDNKCTVM</sequence>
<dbReference type="GO" id="GO:0030036">
    <property type="term" value="P:actin cytoskeleton organization"/>
    <property type="evidence" value="ECO:0007669"/>
    <property type="project" value="UniProtKB-ARBA"/>
</dbReference>
<proteinExistence type="inferred from homology"/>
<keyword evidence="3" id="KW-1003">Cell membrane</keyword>
<keyword evidence="6" id="KW-0342">GTP-binding</keyword>
<dbReference type="InterPro" id="IPR005225">
    <property type="entry name" value="Small_GTP-bd"/>
</dbReference>
<dbReference type="Gene3D" id="3.40.50.300">
    <property type="entry name" value="P-loop containing nucleotide triphosphate hydrolases"/>
    <property type="match status" value="1"/>
</dbReference>
<dbReference type="InterPro" id="IPR001806">
    <property type="entry name" value="Small_GTPase"/>
</dbReference>
<dbReference type="FunFam" id="3.40.50.300:FF:000780">
    <property type="entry name" value="Rho GTPase Rho3"/>
    <property type="match status" value="1"/>
</dbReference>
<evidence type="ECO:0000256" key="2">
    <source>
        <dbReference type="ARBA" id="ARBA00010142"/>
    </source>
</evidence>
<dbReference type="SMART" id="SM00175">
    <property type="entry name" value="RAB"/>
    <property type="match status" value="1"/>
</dbReference>
<keyword evidence="5" id="KW-0547">Nucleotide-binding</keyword>
<comment type="subcellular location">
    <subcellularLocation>
        <location evidence="1">Cell membrane</location>
        <topology evidence="1">Lipid-anchor</topology>
    </subcellularLocation>
</comment>
<reference evidence="12 15" key="4">
    <citation type="journal article" date="2024" name="Microbiol. Resour. Announc.">
        <title>Genome annotations for the ascomycete fungi Trichoderma harzianum, Trichoderma aggressivum, and Purpureocillium lilacinum.</title>
        <authorList>
            <person name="Beijen E.P.W."/>
            <person name="Ohm R.A."/>
        </authorList>
    </citation>
    <scope>NUCLEOTIDE SEQUENCE [LARGE SCALE GENOMIC DNA]</scope>
    <source>
        <strain evidence="12 15">CBS 150709</strain>
    </source>
</reference>
<evidence type="ECO:0000256" key="4">
    <source>
        <dbReference type="ARBA" id="ARBA00022481"/>
    </source>
</evidence>
<accession>A0A2U3DXL6</accession>
<dbReference type="GO" id="GO:0007163">
    <property type="term" value="P:establishment or maintenance of cell polarity"/>
    <property type="evidence" value="ECO:0007669"/>
    <property type="project" value="UniProtKB-ARBA"/>
</dbReference>
<evidence type="ECO:0000256" key="8">
    <source>
        <dbReference type="ARBA" id="ARBA00023288"/>
    </source>
</evidence>
<keyword evidence="4" id="KW-0488">Methylation</keyword>
<dbReference type="GO" id="GO:0007264">
    <property type="term" value="P:small GTPase-mediated signal transduction"/>
    <property type="evidence" value="ECO:0007669"/>
    <property type="project" value="InterPro"/>
</dbReference>
<evidence type="ECO:0000313" key="12">
    <source>
        <dbReference type="EMBL" id="KAK4078798.1"/>
    </source>
</evidence>
<organism evidence="13 14">
    <name type="scientific">Purpureocillium lilacinum</name>
    <name type="common">Paecilomyces lilacinus</name>
    <dbReference type="NCBI Taxonomy" id="33203"/>
    <lineage>
        <taxon>Eukaryota</taxon>
        <taxon>Fungi</taxon>
        <taxon>Dikarya</taxon>
        <taxon>Ascomycota</taxon>
        <taxon>Pezizomycotina</taxon>
        <taxon>Sordariomycetes</taxon>
        <taxon>Hypocreomycetidae</taxon>
        <taxon>Hypocreales</taxon>
        <taxon>Ophiocordycipitaceae</taxon>
        <taxon>Purpureocillium</taxon>
    </lineage>
</organism>
<dbReference type="GO" id="GO:0005525">
    <property type="term" value="F:GTP binding"/>
    <property type="evidence" value="ECO:0007669"/>
    <property type="project" value="UniProtKB-KW"/>
</dbReference>
<dbReference type="PROSITE" id="PS51421">
    <property type="entry name" value="RAS"/>
    <property type="match status" value="1"/>
</dbReference>
<dbReference type="Proteomes" id="UP000245956">
    <property type="component" value="Unassembled WGS sequence"/>
</dbReference>
<dbReference type="Pfam" id="PF00071">
    <property type="entry name" value="Ras"/>
    <property type="match status" value="1"/>
</dbReference>
<evidence type="ECO:0000256" key="5">
    <source>
        <dbReference type="ARBA" id="ARBA00022741"/>
    </source>
</evidence>
<comment type="similarity">
    <text evidence="2">Belongs to the small GTPase superfamily. Rho family.</text>
</comment>
<protein>
    <recommendedName>
        <fullName evidence="10">GTP-binding protein RHO3</fullName>
    </recommendedName>
</protein>
<keyword evidence="7" id="KW-0472">Membrane</keyword>
<reference evidence="13" key="1">
    <citation type="submission" date="2015-05" db="EMBL/GenBank/DDBJ databases">
        <authorList>
            <person name="Wang D.B."/>
            <person name="Wang M."/>
        </authorList>
    </citation>
    <scope>NUCLEOTIDE SEQUENCE</scope>
    <source>
        <strain evidence="13">36-1</strain>
    </source>
</reference>
<dbReference type="GO" id="GO:0005886">
    <property type="term" value="C:plasma membrane"/>
    <property type="evidence" value="ECO:0007669"/>
    <property type="project" value="UniProtKB-SubCell"/>
</dbReference>
<keyword evidence="8" id="KW-0449">Lipoprotein</keyword>
<feature type="region of interest" description="Disordered" evidence="11">
    <location>
        <begin position="347"/>
        <end position="380"/>
    </location>
</feature>
<evidence type="ECO:0000313" key="15">
    <source>
        <dbReference type="Proteomes" id="UP001287286"/>
    </source>
</evidence>
<dbReference type="SUPFAM" id="SSF52540">
    <property type="entry name" value="P-loop containing nucleoside triphosphate hydrolases"/>
    <property type="match status" value="1"/>
</dbReference>
<dbReference type="PROSITE" id="PS51420">
    <property type="entry name" value="RHO"/>
    <property type="match status" value="1"/>
</dbReference>
<name>A0A2U3DXL6_PURLI</name>
<dbReference type="PROSITE" id="PS51419">
    <property type="entry name" value="RAB"/>
    <property type="match status" value="1"/>
</dbReference>
<dbReference type="NCBIfam" id="TIGR00231">
    <property type="entry name" value="small_GTP"/>
    <property type="match status" value="1"/>
</dbReference>
<dbReference type="Proteomes" id="UP001287286">
    <property type="component" value="Unassembled WGS sequence"/>
</dbReference>
<keyword evidence="9" id="KW-0636">Prenylation</keyword>
<feature type="compositionally biased region" description="Polar residues" evidence="11">
    <location>
        <begin position="71"/>
        <end position="88"/>
    </location>
</feature>
<dbReference type="PRINTS" id="PR00449">
    <property type="entry name" value="RASTRNSFRMNG"/>
</dbReference>
<reference evidence="13 14" key="2">
    <citation type="journal article" date="2016" name="Front. Microbiol.">
        <title>Genome and transcriptome sequences reveal the specific parasitism of the nematophagous Purpureocillium lilacinum 36-1.</title>
        <authorList>
            <person name="Xie J."/>
            <person name="Li S."/>
            <person name="Mo C."/>
            <person name="Xiao X."/>
            <person name="Peng D."/>
            <person name="Wang G."/>
            <person name="Xiao Y."/>
        </authorList>
    </citation>
    <scope>NUCLEOTIDE SEQUENCE [LARGE SCALE GENOMIC DNA]</scope>
    <source>
        <strain evidence="13 14">36-1</strain>
    </source>
</reference>
<evidence type="ECO:0000256" key="7">
    <source>
        <dbReference type="ARBA" id="ARBA00023136"/>
    </source>
</evidence>
<dbReference type="SMART" id="SM00174">
    <property type="entry name" value="RHO"/>
    <property type="match status" value="1"/>
</dbReference>
<dbReference type="PANTHER" id="PTHR24072">
    <property type="entry name" value="RHO FAMILY GTPASE"/>
    <property type="match status" value="1"/>
</dbReference>